<evidence type="ECO:0000256" key="4">
    <source>
        <dbReference type="ARBA" id="ARBA00023187"/>
    </source>
</evidence>
<proteinExistence type="inferred from homology"/>
<reference evidence="8" key="2">
    <citation type="submission" date="2015-02" db="UniProtKB">
        <authorList>
            <consortium name="EnsemblMetazoa"/>
        </authorList>
    </citation>
    <scope>IDENTIFICATION</scope>
</reference>
<dbReference type="GO" id="GO:0005737">
    <property type="term" value="C:cytoplasm"/>
    <property type="evidence" value="ECO:0007669"/>
    <property type="project" value="InterPro"/>
</dbReference>
<keyword evidence="3" id="KW-0507">mRNA processing</keyword>
<keyword evidence="5" id="KW-0539">Nucleus</keyword>
<feature type="region of interest" description="Disordered" evidence="6">
    <location>
        <begin position="134"/>
        <end position="168"/>
    </location>
</feature>
<evidence type="ECO:0000256" key="6">
    <source>
        <dbReference type="SAM" id="MobiDB-lite"/>
    </source>
</evidence>
<dbReference type="GO" id="GO:0008380">
    <property type="term" value="P:RNA splicing"/>
    <property type="evidence" value="ECO:0007669"/>
    <property type="project" value="UniProtKB-KW"/>
</dbReference>
<evidence type="ECO:0000313" key="9">
    <source>
        <dbReference type="Proteomes" id="UP000014500"/>
    </source>
</evidence>
<dbReference type="InterPro" id="IPR010304">
    <property type="entry name" value="SMN_Tudor"/>
</dbReference>
<dbReference type="SMART" id="SM00333">
    <property type="entry name" value="TUDOR"/>
    <property type="match status" value="1"/>
</dbReference>
<dbReference type="HOGENOM" id="CLU_800034_0_0_1"/>
<dbReference type="EMBL" id="JH431951">
    <property type="status" value="NOT_ANNOTATED_CDS"/>
    <property type="molecule type" value="Genomic_DNA"/>
</dbReference>
<dbReference type="Gene3D" id="2.30.30.140">
    <property type="match status" value="1"/>
</dbReference>
<sequence>MATNQSSLRTFLDDSAQLTVKTDNAAIVKKAKTKSKNRSTDDNKTNDSRKWKIGDGCRTIYSGDGLCYGAVIKIINAEDNSCVVKFTGSGNEENVQLTSLMTASKKQKQKLKKNRKLNPEPLLDINAQFPEDHLPSSAHTSTCVPPSSSMPPPMSFIPNLPPSPPEDPDFPDEEMLAALTGGCWNSHVLELKPYNPHNGLGGCGRILKLLYAELYAEYDTRGIVVSPRLATGFHWQQQLAVVSLSLLPTTDVADDVPVPQTTAPILMESSATALAAAYRFAVAYRTDRRRGAADGVSYQPAPTEDEHRRRHIVPTRTDIFSIHIAQTKPCPAFPQSRDDCPALGVVV</sequence>
<protein>
    <recommendedName>
        <fullName evidence="7">Tudor domain-containing protein</fullName>
    </recommendedName>
</protein>
<evidence type="ECO:0000256" key="2">
    <source>
        <dbReference type="ARBA" id="ARBA00005371"/>
    </source>
</evidence>
<dbReference type="EnsemblMetazoa" id="SMAR009930-RA">
    <property type="protein sequence ID" value="SMAR009930-PA"/>
    <property type="gene ID" value="SMAR009930"/>
</dbReference>
<evidence type="ECO:0000256" key="5">
    <source>
        <dbReference type="ARBA" id="ARBA00023242"/>
    </source>
</evidence>
<comment type="subcellular location">
    <subcellularLocation>
        <location evidence="1">Nucleus</location>
        <location evidence="1">Cajal body</location>
    </subcellularLocation>
</comment>
<accession>T1J8A5</accession>
<comment type="similarity">
    <text evidence="2">Belongs to the SMN family.</text>
</comment>
<organism evidence="8 9">
    <name type="scientific">Strigamia maritima</name>
    <name type="common">European centipede</name>
    <name type="synonym">Geophilus maritimus</name>
    <dbReference type="NCBI Taxonomy" id="126957"/>
    <lineage>
        <taxon>Eukaryota</taxon>
        <taxon>Metazoa</taxon>
        <taxon>Ecdysozoa</taxon>
        <taxon>Arthropoda</taxon>
        <taxon>Myriapoda</taxon>
        <taxon>Chilopoda</taxon>
        <taxon>Pleurostigmophora</taxon>
        <taxon>Geophilomorpha</taxon>
        <taxon>Linotaeniidae</taxon>
        <taxon>Strigamia</taxon>
    </lineage>
</organism>
<dbReference type="GO" id="GO:0006397">
    <property type="term" value="P:mRNA processing"/>
    <property type="evidence" value="ECO:0007669"/>
    <property type="project" value="UniProtKB-KW"/>
</dbReference>
<dbReference type="GO" id="GO:0015030">
    <property type="term" value="C:Cajal body"/>
    <property type="evidence" value="ECO:0007669"/>
    <property type="project" value="UniProtKB-SubCell"/>
</dbReference>
<evidence type="ECO:0000313" key="8">
    <source>
        <dbReference type="EnsemblMetazoa" id="SMAR009930-PA"/>
    </source>
</evidence>
<feature type="compositionally biased region" description="Pro residues" evidence="6">
    <location>
        <begin position="148"/>
        <end position="165"/>
    </location>
</feature>
<feature type="domain" description="Tudor" evidence="7">
    <location>
        <begin position="50"/>
        <end position="110"/>
    </location>
</feature>
<name>T1J8A5_STRMM</name>
<dbReference type="PROSITE" id="PS50304">
    <property type="entry name" value="TUDOR"/>
    <property type="match status" value="1"/>
</dbReference>
<keyword evidence="9" id="KW-1185">Reference proteome</keyword>
<dbReference type="STRING" id="126957.T1J8A5"/>
<reference evidence="9" key="1">
    <citation type="submission" date="2011-05" db="EMBL/GenBank/DDBJ databases">
        <authorList>
            <person name="Richards S.R."/>
            <person name="Qu J."/>
            <person name="Jiang H."/>
            <person name="Jhangiani S.N."/>
            <person name="Agravi P."/>
            <person name="Goodspeed R."/>
            <person name="Gross S."/>
            <person name="Mandapat C."/>
            <person name="Jackson L."/>
            <person name="Mathew T."/>
            <person name="Pu L."/>
            <person name="Thornton R."/>
            <person name="Saada N."/>
            <person name="Wilczek-Boney K.B."/>
            <person name="Lee S."/>
            <person name="Kovar C."/>
            <person name="Wu Y."/>
            <person name="Scherer S.E."/>
            <person name="Worley K.C."/>
            <person name="Muzny D.M."/>
            <person name="Gibbs R."/>
        </authorList>
    </citation>
    <scope>NUCLEOTIDE SEQUENCE</scope>
    <source>
        <strain evidence="9">Brora</strain>
    </source>
</reference>
<keyword evidence="4" id="KW-0508">mRNA splicing</keyword>
<dbReference type="GO" id="GO:0003723">
    <property type="term" value="F:RNA binding"/>
    <property type="evidence" value="ECO:0007669"/>
    <property type="project" value="InterPro"/>
</dbReference>
<dbReference type="SUPFAM" id="SSF63748">
    <property type="entry name" value="Tudor/PWWP/MBT"/>
    <property type="match status" value="1"/>
</dbReference>
<evidence type="ECO:0000256" key="1">
    <source>
        <dbReference type="ARBA" id="ARBA00004408"/>
    </source>
</evidence>
<dbReference type="Pfam" id="PF06003">
    <property type="entry name" value="SMN_Tudor"/>
    <property type="match status" value="1"/>
</dbReference>
<evidence type="ECO:0000259" key="7">
    <source>
        <dbReference type="PROSITE" id="PS50304"/>
    </source>
</evidence>
<evidence type="ECO:0000256" key="3">
    <source>
        <dbReference type="ARBA" id="ARBA00022664"/>
    </source>
</evidence>
<dbReference type="AlphaFoldDB" id="T1J8A5"/>
<dbReference type="Proteomes" id="UP000014500">
    <property type="component" value="Unassembled WGS sequence"/>
</dbReference>
<dbReference type="InterPro" id="IPR002999">
    <property type="entry name" value="Tudor"/>
</dbReference>